<dbReference type="InterPro" id="IPR011944">
    <property type="entry name" value="Steroid_delta5-4_isomerase"/>
</dbReference>
<comment type="caution">
    <text evidence="2">The sequence shown here is derived from an EMBL/GenBank/DDBJ whole genome shotgun (WGS) entry which is preliminary data.</text>
</comment>
<dbReference type="Pfam" id="PF14534">
    <property type="entry name" value="DUF4440"/>
    <property type="match status" value="1"/>
</dbReference>
<dbReference type="Proteomes" id="UP000021053">
    <property type="component" value="Unassembled WGS sequence"/>
</dbReference>
<proteinExistence type="predicted"/>
<organism evidence="2 3">
    <name type="scientific">Cryptosporangium arvum DSM 44712</name>
    <dbReference type="NCBI Taxonomy" id="927661"/>
    <lineage>
        <taxon>Bacteria</taxon>
        <taxon>Bacillati</taxon>
        <taxon>Actinomycetota</taxon>
        <taxon>Actinomycetes</taxon>
        <taxon>Cryptosporangiales</taxon>
        <taxon>Cryptosporangiaceae</taxon>
        <taxon>Cryptosporangium</taxon>
    </lineage>
</organism>
<protein>
    <recommendedName>
        <fullName evidence="1">DUF4440 domain-containing protein</fullName>
    </recommendedName>
</protein>
<accession>A0A011ALP8</accession>
<dbReference type="Gene3D" id="3.10.450.50">
    <property type="match status" value="1"/>
</dbReference>
<feature type="domain" description="DUF4440" evidence="1">
    <location>
        <begin position="20"/>
        <end position="131"/>
    </location>
</feature>
<dbReference type="OrthoDB" id="582247at2"/>
<sequence>MTNEPPYSTTTLDSDDEEAIRGIVRDVEEGFNRNEPELLGVHLAQDAVVGNALGVWSEGRAAIDEANRVGLAGFLRDATAHYEVSGVAALAPDVAVAQKRAWSTHTAADAGEEPEMIALYVFVRRDGRWWIARRQNTLVAPRA</sequence>
<dbReference type="HOGENOM" id="CLU_129336_2_0_11"/>
<dbReference type="SUPFAM" id="SSF54427">
    <property type="entry name" value="NTF2-like"/>
    <property type="match status" value="1"/>
</dbReference>
<evidence type="ECO:0000259" key="1">
    <source>
        <dbReference type="Pfam" id="PF14534"/>
    </source>
</evidence>
<dbReference type="EMBL" id="JFBT01000001">
    <property type="protein sequence ID" value="EXG82856.1"/>
    <property type="molecule type" value="Genomic_DNA"/>
</dbReference>
<dbReference type="AlphaFoldDB" id="A0A011ALP8"/>
<evidence type="ECO:0000313" key="2">
    <source>
        <dbReference type="EMBL" id="EXG82856.1"/>
    </source>
</evidence>
<dbReference type="InterPro" id="IPR032710">
    <property type="entry name" value="NTF2-like_dom_sf"/>
</dbReference>
<dbReference type="InterPro" id="IPR027843">
    <property type="entry name" value="DUF4440"/>
</dbReference>
<evidence type="ECO:0000313" key="3">
    <source>
        <dbReference type="Proteomes" id="UP000021053"/>
    </source>
</evidence>
<dbReference type="RefSeq" id="WP_051572117.1">
    <property type="nucleotide sequence ID" value="NZ_KK073874.1"/>
</dbReference>
<keyword evidence="3" id="KW-1185">Reference proteome</keyword>
<name>A0A011ALP8_9ACTN</name>
<reference evidence="2 3" key="1">
    <citation type="submission" date="2013-07" db="EMBL/GenBank/DDBJ databases">
        <authorList>
            <consortium name="DOE Joint Genome Institute"/>
            <person name="Eisen J."/>
            <person name="Huntemann M."/>
            <person name="Han J."/>
            <person name="Chen A."/>
            <person name="Kyrpides N."/>
            <person name="Mavromatis K."/>
            <person name="Markowitz V."/>
            <person name="Palaniappan K."/>
            <person name="Ivanova N."/>
            <person name="Schaumberg A."/>
            <person name="Pati A."/>
            <person name="Liolios K."/>
            <person name="Nordberg H.P."/>
            <person name="Cantor M.N."/>
            <person name="Hua S.X."/>
            <person name="Woyke T."/>
        </authorList>
    </citation>
    <scope>NUCLEOTIDE SEQUENCE [LARGE SCALE GENOMIC DNA]</scope>
    <source>
        <strain evidence="2 3">DSM 44712</strain>
    </source>
</reference>
<gene>
    <name evidence="2" type="ORF">CryarDRAFT_4057</name>
</gene>
<dbReference type="NCBIfam" id="TIGR02246">
    <property type="entry name" value="SgcJ/EcaC family oxidoreductase"/>
    <property type="match status" value="1"/>
</dbReference>